<gene>
    <name evidence="1" type="ORF">SPHA_55255</name>
</gene>
<sequence length="182" mass="20131">MGAYRAHIIQQFINYLLPYTGYGHFGVVSYAYCPENFNVPVTSLMDKEPSDIGSNVTIDIKLPTLADVVSEMRKELNERAVENTKKGLVGNQIAVLFVDPSVTAITSDLMREAGKLKQDGSKLYLISVGESASHQSQYLHSLSSQPFKKYILSYPTYDQLLTSVKDNPSQFSTIATKSLPAN</sequence>
<dbReference type="Gene3D" id="3.40.50.410">
    <property type="entry name" value="von Willebrand factor, type A domain"/>
    <property type="match status" value="1"/>
</dbReference>
<organism evidence="1 2">
    <name type="scientific">Acanthosepion pharaonis</name>
    <name type="common">Pharaoh cuttlefish</name>
    <name type="synonym">Sepia pharaonis</name>
    <dbReference type="NCBI Taxonomy" id="158019"/>
    <lineage>
        <taxon>Eukaryota</taxon>
        <taxon>Metazoa</taxon>
        <taxon>Spiralia</taxon>
        <taxon>Lophotrochozoa</taxon>
        <taxon>Mollusca</taxon>
        <taxon>Cephalopoda</taxon>
        <taxon>Coleoidea</taxon>
        <taxon>Decapodiformes</taxon>
        <taxon>Sepiida</taxon>
        <taxon>Sepiina</taxon>
        <taxon>Sepiidae</taxon>
        <taxon>Acanthosepion</taxon>
    </lineage>
</organism>
<dbReference type="SUPFAM" id="SSF53300">
    <property type="entry name" value="vWA-like"/>
    <property type="match status" value="1"/>
</dbReference>
<dbReference type="EMBL" id="CAHIKZ030003660">
    <property type="protein sequence ID" value="CAE1302778.1"/>
    <property type="molecule type" value="Genomic_DNA"/>
</dbReference>
<protein>
    <recommendedName>
        <fullName evidence="3">VWFA domain-containing protein</fullName>
    </recommendedName>
</protein>
<dbReference type="Proteomes" id="UP000597762">
    <property type="component" value="Unassembled WGS sequence"/>
</dbReference>
<evidence type="ECO:0008006" key="3">
    <source>
        <dbReference type="Google" id="ProtNLM"/>
    </source>
</evidence>
<proteinExistence type="predicted"/>
<evidence type="ECO:0000313" key="1">
    <source>
        <dbReference type="EMBL" id="CAE1302778.1"/>
    </source>
</evidence>
<comment type="caution">
    <text evidence="1">The sequence shown here is derived from an EMBL/GenBank/DDBJ whole genome shotgun (WGS) entry which is preliminary data.</text>
</comment>
<evidence type="ECO:0000313" key="2">
    <source>
        <dbReference type="Proteomes" id="UP000597762"/>
    </source>
</evidence>
<name>A0A812DJ70_ACAPH</name>
<accession>A0A812DJ70</accession>
<keyword evidence="2" id="KW-1185">Reference proteome</keyword>
<reference evidence="1" key="1">
    <citation type="submission" date="2021-01" db="EMBL/GenBank/DDBJ databases">
        <authorList>
            <person name="Li R."/>
            <person name="Bekaert M."/>
        </authorList>
    </citation>
    <scope>NUCLEOTIDE SEQUENCE</scope>
    <source>
        <strain evidence="1">Farmed</strain>
    </source>
</reference>
<dbReference type="AlphaFoldDB" id="A0A812DJ70"/>
<dbReference type="InterPro" id="IPR036465">
    <property type="entry name" value="vWFA_dom_sf"/>
</dbReference>